<reference evidence="2" key="1">
    <citation type="journal article" date="2003" name="J. Mol. Evol.">
        <title>Comparisons of two large phaeoviral genomes and evolutionary implications.</title>
        <authorList>
            <person name="Delaroque N."/>
            <person name="Boland W."/>
            <person name="Muller D.G."/>
            <person name="Knippers R."/>
        </authorList>
    </citation>
    <scope>NUCLEOTIDE SEQUENCE</scope>
    <source>
        <strain evidence="2">FirrV-1</strain>
    </source>
</reference>
<dbReference type="GeneID" id="41332339"/>
<proteinExistence type="predicted"/>
<evidence type="ECO:0000256" key="1">
    <source>
        <dbReference type="SAM" id="MobiDB-lite"/>
    </source>
</evidence>
<name>Q6XLW2_9PHYC</name>
<accession>Q6XLW2</accession>
<dbReference type="KEGG" id="vg:41332339"/>
<organism evidence="2">
    <name type="scientific">Feldmannia irregularis virus a</name>
    <dbReference type="NCBI Taxonomy" id="231992"/>
    <lineage>
        <taxon>Viruses</taxon>
        <taxon>Varidnaviria</taxon>
        <taxon>Bamfordvirae</taxon>
        <taxon>Nucleocytoviricota</taxon>
        <taxon>Megaviricetes</taxon>
        <taxon>Algavirales</taxon>
        <taxon>Phycodnaviridae</taxon>
        <taxon>Phaeovirus</taxon>
        <taxon>Phaeovirus irregularis</taxon>
    </lineage>
</organism>
<reference evidence="2" key="2">
    <citation type="submission" date="2003-01" db="EMBL/GenBank/DDBJ databases">
        <title>Partial Nucleotide Sequence of the Feldmannia irregularis Virus FirrV-1 Genome: On the Evolution of Large Phaeoviral Genomes.</title>
        <authorList>
            <person name="Delaroque N."/>
            <person name="Knippers R."/>
            <person name="Mueller D.G."/>
            <person name="Boland W."/>
        </authorList>
    </citation>
    <scope>NUCLEOTIDE SEQUENCE</scope>
    <source>
        <strain evidence="2">FirrV-1</strain>
    </source>
</reference>
<evidence type="ECO:0000313" key="2">
    <source>
        <dbReference type="EMBL" id="AAR26949.1"/>
    </source>
</evidence>
<protein>
    <submittedName>
        <fullName evidence="2">FirrV-1-D7</fullName>
    </submittedName>
</protein>
<dbReference type="EMBL" id="AY225136">
    <property type="protein sequence ID" value="AAR26949.1"/>
    <property type="molecule type" value="Genomic_DNA"/>
</dbReference>
<feature type="compositionally biased region" description="Basic residues" evidence="1">
    <location>
        <begin position="157"/>
        <end position="172"/>
    </location>
</feature>
<feature type="region of interest" description="Disordered" evidence="1">
    <location>
        <begin position="144"/>
        <end position="183"/>
    </location>
</feature>
<feature type="compositionally biased region" description="Basic and acidic residues" evidence="1">
    <location>
        <begin position="173"/>
        <end position="183"/>
    </location>
</feature>
<dbReference type="RefSeq" id="YP_009665743.1">
    <property type="nucleotide sequence ID" value="NC_043256.1"/>
</dbReference>
<sequence>MSLWCLSMSSDTEFLKAYFSQTVDSLGNTKELMKLPYKPGYYANHVTGRYTKLPASPKRTKKTAVGQEKRNHVYSQLYQLFDPQGNLKKNVDMPYKAGYCIDPTTLRYVNCDKSTQSSTSRGTGKKAGYILNPSTGRYVKKNGATGLFIRGLGPDPRKKRKSRAKKTAKKQRSKSDKESKRRG</sequence>